<name>A0A3M8W135_9ACTN</name>
<dbReference type="GO" id="GO:0008610">
    <property type="term" value="P:lipid biosynthetic process"/>
    <property type="evidence" value="ECO:0007669"/>
    <property type="project" value="UniProtKB-ARBA"/>
</dbReference>
<evidence type="ECO:0000259" key="2">
    <source>
        <dbReference type="Pfam" id="PF00668"/>
    </source>
</evidence>
<organism evidence="3 4">
    <name type="scientific">Streptomyces botrytidirepellens</name>
    <dbReference type="NCBI Taxonomy" id="2486417"/>
    <lineage>
        <taxon>Bacteria</taxon>
        <taxon>Bacillati</taxon>
        <taxon>Actinomycetota</taxon>
        <taxon>Actinomycetes</taxon>
        <taxon>Kitasatosporales</taxon>
        <taxon>Streptomycetaceae</taxon>
        <taxon>Streptomyces</taxon>
    </lineage>
</organism>
<comment type="caution">
    <text evidence="3">The sequence shown here is derived from an EMBL/GenBank/DDBJ whole genome shotgun (WGS) entry which is preliminary data.</text>
</comment>
<evidence type="ECO:0000256" key="1">
    <source>
        <dbReference type="SAM" id="MobiDB-lite"/>
    </source>
</evidence>
<dbReference type="AlphaFoldDB" id="A0A3M8W135"/>
<dbReference type="InterPro" id="IPR023213">
    <property type="entry name" value="CAT-like_dom_sf"/>
</dbReference>
<feature type="domain" description="Condensation" evidence="2">
    <location>
        <begin position="3"/>
        <end position="420"/>
    </location>
</feature>
<protein>
    <recommendedName>
        <fullName evidence="2">Condensation domain-containing protein</fullName>
    </recommendedName>
</protein>
<dbReference type="Proteomes" id="UP000275401">
    <property type="component" value="Unassembled WGS sequence"/>
</dbReference>
<dbReference type="Gene3D" id="3.30.559.10">
    <property type="entry name" value="Chloramphenicol acetyltransferase-like domain"/>
    <property type="match status" value="1"/>
</dbReference>
<dbReference type="CDD" id="cd19531">
    <property type="entry name" value="LCL_NRPS-like"/>
    <property type="match status" value="1"/>
</dbReference>
<gene>
    <name evidence="3" type="ORF">EEJ42_21875</name>
</gene>
<accession>A0A3M8W135</accession>
<dbReference type="Gene3D" id="3.30.559.30">
    <property type="entry name" value="Nonribosomal peptide synthetase, condensation domain"/>
    <property type="match status" value="1"/>
</dbReference>
<dbReference type="Pfam" id="PF00668">
    <property type="entry name" value="Condensation"/>
    <property type="match status" value="1"/>
</dbReference>
<dbReference type="GO" id="GO:0003824">
    <property type="term" value="F:catalytic activity"/>
    <property type="evidence" value="ECO:0007669"/>
    <property type="project" value="InterPro"/>
</dbReference>
<evidence type="ECO:0000313" key="4">
    <source>
        <dbReference type="Proteomes" id="UP000275401"/>
    </source>
</evidence>
<dbReference type="PANTHER" id="PTHR45398">
    <property type="match status" value="1"/>
</dbReference>
<reference evidence="3 4" key="1">
    <citation type="submission" date="2018-11" db="EMBL/GenBank/DDBJ databases">
        <title>The Potential of Streptomyces as Biocontrol Agents against the Tomato grey mould, Botrytis cinerea (Gray mold) Frontiers in Microbiology.</title>
        <authorList>
            <person name="Li D."/>
        </authorList>
    </citation>
    <scope>NUCLEOTIDE SEQUENCE [LARGE SCALE GENOMIC DNA]</scope>
    <source>
        <strain evidence="3 4">NEAU-LD23</strain>
    </source>
</reference>
<dbReference type="EMBL" id="RIBZ01000270">
    <property type="protein sequence ID" value="RNG22205.1"/>
    <property type="molecule type" value="Genomic_DNA"/>
</dbReference>
<dbReference type="SUPFAM" id="SSF52777">
    <property type="entry name" value="CoA-dependent acyltransferases"/>
    <property type="match status" value="2"/>
</dbReference>
<sequence length="432" mass="46559">MSTSFPLSAAQRAVWRRHTQDPSGHRQSTVRTFAVTGALDVAALRTAVEALVRRHEPLRTVYLDGPVQQIRPDAPMAVRIVAGPPRPSAFDLARGPLLRVDVRPMGPNRHEVTFFVHLLAADGWSLSVFFTDLAACYRAALRGEPATLPDLAVQYVDWAAWQTRRLTRERTGELVHWWRGALDGYGQLLEAGAGATTGEPGRGRRRAVALDTGLVRAIGHLAAAHGNTTFTVLSAACAIALTRRTGQDRVLLGLAVANRDRPEVAGVLGFFATLTVLPVDLTEDPAFGALLGRVAEATAATYQHRDLPLDEMAAALGCPDDPDAPDRMPWVQAVFAHHPAGSTGTLRLDGCEIAELPVPDTAKFALTVRVEDTVDGAATVWAEYDTARYREPQIDSLLKAYQAVLRAVVARPATRVSALRALVPPLGGTFHG</sequence>
<dbReference type="RefSeq" id="WP_123102019.1">
    <property type="nucleotide sequence ID" value="NZ_RIBZ01000270.1"/>
</dbReference>
<feature type="region of interest" description="Disordered" evidence="1">
    <location>
        <begin position="1"/>
        <end position="26"/>
    </location>
</feature>
<evidence type="ECO:0000313" key="3">
    <source>
        <dbReference type="EMBL" id="RNG22205.1"/>
    </source>
</evidence>
<dbReference type="PANTHER" id="PTHR45398:SF1">
    <property type="entry name" value="ENZYME, PUTATIVE (JCVI)-RELATED"/>
    <property type="match status" value="1"/>
</dbReference>
<dbReference type="InterPro" id="IPR001242">
    <property type="entry name" value="Condensation_dom"/>
</dbReference>
<keyword evidence="4" id="KW-1185">Reference proteome</keyword>
<proteinExistence type="predicted"/>